<dbReference type="EMBL" id="JACETU010000011">
    <property type="protein sequence ID" value="KAF7416423.1"/>
    <property type="molecule type" value="Genomic_DNA"/>
</dbReference>
<proteinExistence type="predicted"/>
<evidence type="ECO:0000313" key="3">
    <source>
        <dbReference type="Proteomes" id="UP000623687"/>
    </source>
</evidence>
<evidence type="ECO:0000256" key="1">
    <source>
        <dbReference type="SAM" id="MobiDB-lite"/>
    </source>
</evidence>
<accession>A0A8H6ZM11</accession>
<reference evidence="2" key="1">
    <citation type="submission" date="2019-07" db="EMBL/GenBank/DDBJ databases">
        <authorList>
            <person name="Palmer J.M."/>
        </authorList>
    </citation>
    <scope>NUCLEOTIDE SEQUENCE</scope>
    <source>
        <strain evidence="2">PC9</strain>
    </source>
</reference>
<comment type="caution">
    <text evidence="2">The sequence shown here is derived from an EMBL/GenBank/DDBJ whole genome shotgun (WGS) entry which is preliminary data.</text>
</comment>
<protein>
    <submittedName>
        <fullName evidence="2">Uncharacterized protein</fullName>
    </submittedName>
</protein>
<feature type="region of interest" description="Disordered" evidence="1">
    <location>
        <begin position="224"/>
        <end position="244"/>
    </location>
</feature>
<sequence>MASTIIIAYTKGRCHRTDIVTDLVDVHQLAEQAGYRQGEAHFEIQHSFSFGRSTTWVVMRKLQFYIVVPWNLSVSLEFADSEDCFRFIHRDTVRKEYRTLPLTDESLKEGGRTVIEDILHAIIPVASKHYSAQLDAVQRGLSCSRFLEEFSGPEAQLIRRRASNPFVNHARPCYLTLHLEVYTLHHSDALAFINRVNWDVSTIAPTISSSPFRSVSNLRLNFPASTSQAQDRSDDSDSSQPTRNDLTINISANEISLLTGTNSVSAGNSCTITSDHRIVNINYIMGDVYWGPINGGNVGGRNNVNFSAYQLFTAGLYDLR</sequence>
<dbReference type="GeneID" id="59372530"/>
<dbReference type="VEuPathDB" id="FungiDB:PC9H_002689"/>
<name>A0A8H6ZM11_PLEOS</name>
<organism evidence="2 3">
    <name type="scientific">Pleurotus ostreatus</name>
    <name type="common">Oyster mushroom</name>
    <name type="synonym">White-rot fungus</name>
    <dbReference type="NCBI Taxonomy" id="5322"/>
    <lineage>
        <taxon>Eukaryota</taxon>
        <taxon>Fungi</taxon>
        <taxon>Dikarya</taxon>
        <taxon>Basidiomycota</taxon>
        <taxon>Agaricomycotina</taxon>
        <taxon>Agaricomycetes</taxon>
        <taxon>Agaricomycetidae</taxon>
        <taxon>Agaricales</taxon>
        <taxon>Pleurotineae</taxon>
        <taxon>Pleurotaceae</taxon>
        <taxon>Pleurotus</taxon>
    </lineage>
</organism>
<dbReference type="AlphaFoldDB" id="A0A8H6ZM11"/>
<dbReference type="Proteomes" id="UP000623687">
    <property type="component" value="Unassembled WGS sequence"/>
</dbReference>
<gene>
    <name evidence="2" type="ORF">PC9H_002689</name>
</gene>
<keyword evidence="3" id="KW-1185">Reference proteome</keyword>
<dbReference type="RefSeq" id="XP_036625970.1">
    <property type="nucleotide sequence ID" value="XM_036772324.1"/>
</dbReference>
<evidence type="ECO:0000313" key="2">
    <source>
        <dbReference type="EMBL" id="KAF7416423.1"/>
    </source>
</evidence>